<feature type="transmembrane region" description="Helical" evidence="1">
    <location>
        <begin position="209"/>
        <end position="232"/>
    </location>
</feature>
<keyword evidence="1" id="KW-0812">Transmembrane</keyword>
<gene>
    <name evidence="2" type="ORF">CAXC1_310031</name>
</gene>
<name>A0ABM9N887_9RICK</name>
<accession>A0ABM9N887</accession>
<feature type="transmembrane region" description="Helical" evidence="1">
    <location>
        <begin position="172"/>
        <end position="197"/>
    </location>
</feature>
<sequence>MPLENRYLSLANVDFRFNLRNRRKIGKYNPVFWHHFLQGKYKTISAANFFNAVTDIPFKYVNSNKGDDNEYSKITINTMDLEVNHLEKLRKLEKFLLAENYNARNHHSMMQNAEVSCCEKYIDGVKTYDVSFYIPSRMLHNEKSINGIMHALATDKDDKNILMQRMLSSKQAIGHGMFFVAGVLFAGFVAAVVLLALHMITLPALPISITIASAAACLALPTSLLGIGSLFVKSGNNNDKEIHERTAVLEAKASELGSIPSITAHNLSPSINKSQQAKKSASLDNDILPYINDGDVISSNVRSDIDRRSG</sequence>
<dbReference type="Proteomes" id="UP001314181">
    <property type="component" value="Unassembled WGS sequence"/>
</dbReference>
<evidence type="ECO:0000313" key="2">
    <source>
        <dbReference type="EMBL" id="CAK8163189.1"/>
    </source>
</evidence>
<evidence type="ECO:0000256" key="1">
    <source>
        <dbReference type="SAM" id="Phobius"/>
    </source>
</evidence>
<keyword evidence="1" id="KW-0472">Membrane</keyword>
<protein>
    <submittedName>
        <fullName evidence="2">Uncharacterized protein</fullName>
    </submittedName>
</protein>
<evidence type="ECO:0000313" key="3">
    <source>
        <dbReference type="Proteomes" id="UP001314181"/>
    </source>
</evidence>
<dbReference type="EMBL" id="CAWVOK010000024">
    <property type="protein sequence ID" value="CAK8163189.1"/>
    <property type="molecule type" value="Genomic_DNA"/>
</dbReference>
<proteinExistence type="predicted"/>
<comment type="caution">
    <text evidence="2">The sequence shown here is derived from an EMBL/GenBank/DDBJ whole genome shotgun (WGS) entry which is preliminary data.</text>
</comment>
<reference evidence="2 3" key="1">
    <citation type="submission" date="2024-01" db="EMBL/GenBank/DDBJ databases">
        <authorList>
            <person name="Kunselman E."/>
        </authorList>
    </citation>
    <scope>NUCLEOTIDE SEQUENCE [LARGE SCALE GENOMIC DNA]</scope>
    <source>
        <strain evidence="2">2 abalone samples</strain>
    </source>
</reference>
<dbReference type="RefSeq" id="WP_338364179.1">
    <property type="nucleotide sequence ID" value="NZ_CAWVOK010000024.1"/>
</dbReference>
<keyword evidence="1" id="KW-1133">Transmembrane helix</keyword>
<keyword evidence="3" id="KW-1185">Reference proteome</keyword>
<organism evidence="2 3">
    <name type="scientific">Candidatus Xenohaliotis californiensis</name>
    <dbReference type="NCBI Taxonomy" id="84677"/>
    <lineage>
        <taxon>Bacteria</taxon>
        <taxon>Pseudomonadati</taxon>
        <taxon>Pseudomonadota</taxon>
        <taxon>Alphaproteobacteria</taxon>
        <taxon>Rickettsiales</taxon>
        <taxon>Anaplasmataceae</taxon>
        <taxon>Candidatus Xenohaliotis</taxon>
    </lineage>
</organism>